<evidence type="ECO:0000259" key="9">
    <source>
        <dbReference type="Pfam" id="PF12704"/>
    </source>
</evidence>
<feature type="transmembrane region" description="Helical" evidence="7">
    <location>
        <begin position="467"/>
        <end position="486"/>
    </location>
</feature>
<dbReference type="PANTHER" id="PTHR30572:SF4">
    <property type="entry name" value="ABC TRANSPORTER PERMEASE YTRF"/>
    <property type="match status" value="1"/>
</dbReference>
<name>A0A9J6ZJJ2_9BACL</name>
<evidence type="ECO:0000256" key="5">
    <source>
        <dbReference type="ARBA" id="ARBA00023136"/>
    </source>
</evidence>
<dbReference type="Pfam" id="PF12704">
    <property type="entry name" value="MacB_PCD"/>
    <property type="match status" value="1"/>
</dbReference>
<sequence length="826" mass="93814">MISSIKGLAYRFLMGNKTSSLSSLLSIVISITLIISMVMFVTNERQSFQDQMKNLYGDMDMLVGYDLEHHKIIDETMLKEIHNVDNNMTISPVLLTNTKVESIKDSIYTVGLMNDDLVKSRYKLSTNLDSNGVAMNESLTTALQLEIGHTVNIDGLQFKLQVITADVPGARLDMVLLPHEVVKDMIYNKQGVVNEANFVLVQLAQKNLSDVVSSLKSIDSQLRIDVVEQDEFYEQNLQAMNVFIIVMSLLILLVSILFIISNSEAFLYKYRKQMAVMRCIGATNKQLFRLIWLQLSFIVIIGGLLAFLLAWSIHIFAPQLIGNMFSYESEVSFHMGKALITTVAAMIFIQLFMIIPAYSSNKILPMQLMSTNEHNASKLSKRRISLIVWLGSVALLISGFFFSVPESELVRWYLFLTIFITISSFRLFPVYFIKLINIISPVVRKRIGNLPYVSLQNIVPQIKKNTFATLLISVMVMIVCIGSVFFETVTNGGEEYIRQTYATNINVSLRDQSTLKIDPEQLKREVTSLTGIDEIVVVNNYNNFEVTGKEGVRHSFVYKALDLQMLDHMNIMEVPNQEQLQSHVIISENFAAKNGYRVGDLIAAEMYLNEEQGYEVVDKVIVSAIYEKLPGSYADMYVDLSATSFIQPHTQFDELWLNAQDETLVLEQLQELQQMYPAQLRMNSLSKELAISDKMKDERWSMFVATLTIMMVSVIMGICNTLFQNIHSNRREYAVMRIIAVTERGISFMITLQFMLYILFGTLLGLILGTLVVSSLSRIDEGVQILINLNLIAWNIAILIVVCMLMLIPFIRHIRKQSLISELNSN</sequence>
<feature type="transmembrane region" description="Helical" evidence="7">
    <location>
        <begin position="410"/>
        <end position="436"/>
    </location>
</feature>
<feature type="transmembrane region" description="Helical" evidence="7">
    <location>
        <begin position="287"/>
        <end position="317"/>
    </location>
</feature>
<dbReference type="GO" id="GO:0022857">
    <property type="term" value="F:transmembrane transporter activity"/>
    <property type="evidence" value="ECO:0007669"/>
    <property type="project" value="TreeGrafter"/>
</dbReference>
<accession>A0A9J6ZJJ2</accession>
<dbReference type="InterPro" id="IPR050250">
    <property type="entry name" value="Macrolide_Exporter_MacB"/>
</dbReference>
<keyword evidence="4 7" id="KW-1133">Transmembrane helix</keyword>
<feature type="transmembrane region" description="Helical" evidence="7">
    <location>
        <begin position="21"/>
        <end position="41"/>
    </location>
</feature>
<feature type="domain" description="MacB-like periplasmic core" evidence="9">
    <location>
        <begin position="23"/>
        <end position="205"/>
    </location>
</feature>
<dbReference type="Pfam" id="PF02687">
    <property type="entry name" value="FtsX"/>
    <property type="match status" value="2"/>
</dbReference>
<evidence type="ECO:0000313" key="10">
    <source>
        <dbReference type="EMBL" id="URN96338.1"/>
    </source>
</evidence>
<feature type="transmembrane region" description="Helical" evidence="7">
    <location>
        <begin position="384"/>
        <end position="404"/>
    </location>
</feature>
<feature type="transmembrane region" description="Helical" evidence="7">
    <location>
        <begin position="337"/>
        <end position="359"/>
    </location>
</feature>
<evidence type="ECO:0000256" key="6">
    <source>
        <dbReference type="ARBA" id="ARBA00038076"/>
    </source>
</evidence>
<dbReference type="Proteomes" id="UP001056756">
    <property type="component" value="Chromosome"/>
</dbReference>
<evidence type="ECO:0000313" key="11">
    <source>
        <dbReference type="Proteomes" id="UP001056756"/>
    </source>
</evidence>
<feature type="transmembrane region" description="Helical" evidence="7">
    <location>
        <begin position="700"/>
        <end position="723"/>
    </location>
</feature>
<keyword evidence="2" id="KW-1003">Cell membrane</keyword>
<feature type="transmembrane region" description="Helical" evidence="7">
    <location>
        <begin position="754"/>
        <end position="779"/>
    </location>
</feature>
<dbReference type="AlphaFoldDB" id="A0A9J6ZJJ2"/>
<gene>
    <name evidence="10" type="ORF">NAG76_09030</name>
</gene>
<feature type="transmembrane region" description="Helical" evidence="7">
    <location>
        <begin position="242"/>
        <end position="267"/>
    </location>
</feature>
<feature type="transmembrane region" description="Helical" evidence="7">
    <location>
        <begin position="791"/>
        <end position="811"/>
    </location>
</feature>
<feature type="domain" description="ABC3 transporter permease C-terminal" evidence="8">
    <location>
        <begin position="245"/>
        <end position="363"/>
    </location>
</feature>
<reference evidence="10" key="1">
    <citation type="submission" date="2022-05" db="EMBL/GenBank/DDBJ databases">
        <title>Novel bacterial taxa in a minimal lignocellulolytic consortium and its capacity to transform plastics disclosed by genome-resolved metagenomics.</title>
        <authorList>
            <person name="Rodriguez C.A.D."/>
            <person name="Diaz-Garcia L."/>
            <person name="Herrera K."/>
            <person name="Tarazona N.A."/>
            <person name="Sproer C."/>
            <person name="Overmann J."/>
            <person name="Jimenez D.J."/>
        </authorList>
    </citation>
    <scope>NUCLEOTIDE SEQUENCE</scope>
    <source>
        <strain evidence="10">MAG5</strain>
    </source>
</reference>
<evidence type="ECO:0000256" key="1">
    <source>
        <dbReference type="ARBA" id="ARBA00004651"/>
    </source>
</evidence>
<comment type="subcellular location">
    <subcellularLocation>
        <location evidence="1">Cell membrane</location>
        <topology evidence="1">Multi-pass membrane protein</topology>
    </subcellularLocation>
</comment>
<comment type="similarity">
    <text evidence="6">Belongs to the ABC-4 integral membrane protein family.</text>
</comment>
<keyword evidence="5 7" id="KW-0472">Membrane</keyword>
<evidence type="ECO:0000259" key="8">
    <source>
        <dbReference type="Pfam" id="PF02687"/>
    </source>
</evidence>
<protein>
    <submittedName>
        <fullName evidence="10">ABC transporter permease</fullName>
    </submittedName>
</protein>
<evidence type="ECO:0000256" key="4">
    <source>
        <dbReference type="ARBA" id="ARBA00022989"/>
    </source>
</evidence>
<dbReference type="EMBL" id="CP097899">
    <property type="protein sequence ID" value="URN96338.1"/>
    <property type="molecule type" value="Genomic_DNA"/>
</dbReference>
<keyword evidence="3 7" id="KW-0812">Transmembrane</keyword>
<evidence type="ECO:0000256" key="7">
    <source>
        <dbReference type="SAM" id="Phobius"/>
    </source>
</evidence>
<dbReference type="PANTHER" id="PTHR30572">
    <property type="entry name" value="MEMBRANE COMPONENT OF TRANSPORTER-RELATED"/>
    <property type="match status" value="1"/>
</dbReference>
<dbReference type="KEGG" id="plig:NAG76_09030"/>
<dbReference type="GO" id="GO:0005886">
    <property type="term" value="C:plasma membrane"/>
    <property type="evidence" value="ECO:0007669"/>
    <property type="project" value="UniProtKB-SubCell"/>
</dbReference>
<organism evidence="10 11">
    <name type="scientific">Candidatus Pristimantibacillus lignocellulolyticus</name>
    <dbReference type="NCBI Taxonomy" id="2994561"/>
    <lineage>
        <taxon>Bacteria</taxon>
        <taxon>Bacillati</taxon>
        <taxon>Bacillota</taxon>
        <taxon>Bacilli</taxon>
        <taxon>Bacillales</taxon>
        <taxon>Paenibacillaceae</taxon>
        <taxon>Candidatus Pristimantibacillus</taxon>
    </lineage>
</organism>
<evidence type="ECO:0000256" key="2">
    <source>
        <dbReference type="ARBA" id="ARBA00022475"/>
    </source>
</evidence>
<dbReference type="InterPro" id="IPR003838">
    <property type="entry name" value="ABC3_permease_C"/>
</dbReference>
<proteinExistence type="inferred from homology"/>
<dbReference type="InterPro" id="IPR025857">
    <property type="entry name" value="MacB_PCD"/>
</dbReference>
<evidence type="ECO:0000256" key="3">
    <source>
        <dbReference type="ARBA" id="ARBA00022692"/>
    </source>
</evidence>
<feature type="domain" description="ABC3 transporter permease C-terminal" evidence="8">
    <location>
        <begin position="707"/>
        <end position="818"/>
    </location>
</feature>